<dbReference type="EMBL" id="JABANM010018771">
    <property type="protein sequence ID" value="KAF4725570.1"/>
    <property type="molecule type" value="Genomic_DNA"/>
</dbReference>
<evidence type="ECO:0000313" key="2">
    <source>
        <dbReference type="Proteomes" id="UP000574390"/>
    </source>
</evidence>
<name>A0A7J6S0K6_PEROL</name>
<evidence type="ECO:0000313" key="1">
    <source>
        <dbReference type="EMBL" id="KAF4725570.1"/>
    </source>
</evidence>
<accession>A0A7J6S0K6</accession>
<gene>
    <name evidence="1" type="ORF">FOZ62_014037</name>
</gene>
<proteinExistence type="predicted"/>
<protein>
    <recommendedName>
        <fullName evidence="3">DUF5110 domain-containing protein</fullName>
    </recommendedName>
</protein>
<organism evidence="1 2">
    <name type="scientific">Perkinsus olseni</name>
    <name type="common">Perkinsus atlanticus</name>
    <dbReference type="NCBI Taxonomy" id="32597"/>
    <lineage>
        <taxon>Eukaryota</taxon>
        <taxon>Sar</taxon>
        <taxon>Alveolata</taxon>
        <taxon>Perkinsozoa</taxon>
        <taxon>Perkinsea</taxon>
        <taxon>Perkinsida</taxon>
        <taxon>Perkinsidae</taxon>
        <taxon>Perkinsus</taxon>
    </lineage>
</organism>
<comment type="caution">
    <text evidence="1">The sequence shown here is derived from an EMBL/GenBank/DDBJ whole genome shotgun (WGS) entry which is preliminary data.</text>
</comment>
<sequence>GSENDPLTLWINEDSDSNAAEGFVYLDDGSSFDSTSSGQYALYKIRFNRPNVTVYRESGSGDFPLVVERIKIVSPIEGPEDTTQTALVTIKASPAITINFDEMSFRVEGSRLVPEARLPSEDITGMLVD</sequence>
<reference evidence="1 2" key="1">
    <citation type="submission" date="2020-04" db="EMBL/GenBank/DDBJ databases">
        <title>Perkinsus olseni comparative genomics.</title>
        <authorList>
            <person name="Bogema D.R."/>
        </authorList>
    </citation>
    <scope>NUCLEOTIDE SEQUENCE [LARGE SCALE GENOMIC DNA]</scope>
    <source>
        <strain evidence="1">ATCC PRA-205</strain>
    </source>
</reference>
<evidence type="ECO:0008006" key="3">
    <source>
        <dbReference type="Google" id="ProtNLM"/>
    </source>
</evidence>
<dbReference type="Proteomes" id="UP000574390">
    <property type="component" value="Unassembled WGS sequence"/>
</dbReference>
<dbReference type="InterPro" id="IPR013780">
    <property type="entry name" value="Glyco_hydro_b"/>
</dbReference>
<feature type="non-terminal residue" evidence="1">
    <location>
        <position position="1"/>
    </location>
</feature>
<dbReference type="AlphaFoldDB" id="A0A7J6S0K6"/>
<dbReference type="Gene3D" id="2.60.40.1180">
    <property type="entry name" value="Golgi alpha-mannosidase II"/>
    <property type="match status" value="1"/>
</dbReference>